<feature type="domain" description="SIS" evidence="9">
    <location>
        <begin position="249"/>
        <end position="388"/>
    </location>
</feature>
<dbReference type="InterPro" id="IPR046348">
    <property type="entry name" value="SIS_dom_sf"/>
</dbReference>
<name>A0A1F7U6V1_9BACT</name>
<evidence type="ECO:0000256" key="2">
    <source>
        <dbReference type="ARBA" id="ARBA00012916"/>
    </source>
</evidence>
<evidence type="ECO:0000256" key="1">
    <source>
        <dbReference type="ARBA" id="ARBA00001031"/>
    </source>
</evidence>
<evidence type="ECO:0000259" key="8">
    <source>
        <dbReference type="PROSITE" id="PS51278"/>
    </source>
</evidence>
<evidence type="ECO:0000256" key="4">
    <source>
        <dbReference type="ARBA" id="ARBA00022576"/>
    </source>
</evidence>
<dbReference type="GO" id="GO:0006047">
    <property type="term" value="P:UDP-N-acetylglucosamine metabolic process"/>
    <property type="evidence" value="ECO:0007669"/>
    <property type="project" value="TreeGrafter"/>
</dbReference>
<dbReference type="PANTHER" id="PTHR10937:SF0">
    <property type="entry name" value="GLUTAMINE--FRUCTOSE-6-PHOSPHATE TRANSAMINASE (ISOMERIZING)"/>
    <property type="match status" value="1"/>
</dbReference>
<dbReference type="PROSITE" id="PS51464">
    <property type="entry name" value="SIS"/>
    <property type="match status" value="2"/>
</dbReference>
<dbReference type="Gene3D" id="3.40.50.10490">
    <property type="entry name" value="Glucose-6-phosphate isomerase like protein, domain 1"/>
    <property type="match status" value="2"/>
</dbReference>
<keyword evidence="5" id="KW-0808">Transferase</keyword>
<reference evidence="10 11" key="1">
    <citation type="journal article" date="2016" name="Nat. Commun.">
        <title>Thousands of microbial genomes shed light on interconnected biogeochemical processes in an aquifer system.</title>
        <authorList>
            <person name="Anantharaman K."/>
            <person name="Brown C.T."/>
            <person name="Hug L.A."/>
            <person name="Sharon I."/>
            <person name="Castelle C.J."/>
            <person name="Probst A.J."/>
            <person name="Thomas B.C."/>
            <person name="Singh A."/>
            <person name="Wilkins M.J."/>
            <person name="Karaoz U."/>
            <person name="Brodie E.L."/>
            <person name="Williams K.H."/>
            <person name="Hubbard S.S."/>
            <person name="Banfield J.F."/>
        </authorList>
    </citation>
    <scope>NUCLEOTIDE SEQUENCE [LARGE SCALE GENOMIC DNA]</scope>
</reference>
<dbReference type="InterPro" id="IPR005855">
    <property type="entry name" value="GFAT"/>
</dbReference>
<feature type="non-terminal residue" evidence="10">
    <location>
        <position position="1"/>
    </location>
</feature>
<dbReference type="EMBL" id="MGDZ01000013">
    <property type="protein sequence ID" value="OGL73951.1"/>
    <property type="molecule type" value="Genomic_DNA"/>
</dbReference>
<feature type="domain" description="Glutamine amidotransferase type-2" evidence="8">
    <location>
        <begin position="1"/>
        <end position="180"/>
    </location>
</feature>
<dbReference type="GO" id="GO:0006002">
    <property type="term" value="P:fructose 6-phosphate metabolic process"/>
    <property type="evidence" value="ECO:0007669"/>
    <property type="project" value="TreeGrafter"/>
</dbReference>
<dbReference type="CDD" id="cd05009">
    <property type="entry name" value="SIS_GlmS_GlmD_2"/>
    <property type="match status" value="1"/>
</dbReference>
<evidence type="ECO:0000313" key="10">
    <source>
        <dbReference type="EMBL" id="OGL73951.1"/>
    </source>
</evidence>
<dbReference type="InterPro" id="IPR035490">
    <property type="entry name" value="GlmS/FrlB_SIS"/>
</dbReference>
<evidence type="ECO:0000259" key="9">
    <source>
        <dbReference type="PROSITE" id="PS51464"/>
    </source>
</evidence>
<dbReference type="Pfam" id="PF13522">
    <property type="entry name" value="GATase_6"/>
    <property type="match status" value="1"/>
</dbReference>
<dbReference type="InterPro" id="IPR047084">
    <property type="entry name" value="GFAT_N"/>
</dbReference>
<dbReference type="PANTHER" id="PTHR10937">
    <property type="entry name" value="GLUCOSAMINE--FRUCTOSE-6-PHOSPHATE AMINOTRANSFERASE, ISOMERIZING"/>
    <property type="match status" value="1"/>
</dbReference>
<dbReference type="SUPFAM" id="SSF56235">
    <property type="entry name" value="N-terminal nucleophile aminohydrolases (Ntn hydrolases)"/>
    <property type="match status" value="1"/>
</dbReference>
<comment type="catalytic activity">
    <reaction evidence="1">
        <text>D-fructose 6-phosphate + L-glutamine = D-glucosamine 6-phosphate + L-glutamate</text>
        <dbReference type="Rhea" id="RHEA:13237"/>
        <dbReference type="ChEBI" id="CHEBI:29985"/>
        <dbReference type="ChEBI" id="CHEBI:58359"/>
        <dbReference type="ChEBI" id="CHEBI:58725"/>
        <dbReference type="ChEBI" id="CHEBI:61527"/>
        <dbReference type="EC" id="2.6.1.16"/>
    </reaction>
</comment>
<dbReference type="GO" id="GO:0006487">
    <property type="term" value="P:protein N-linked glycosylation"/>
    <property type="evidence" value="ECO:0007669"/>
    <property type="project" value="TreeGrafter"/>
</dbReference>
<dbReference type="GO" id="GO:0005829">
    <property type="term" value="C:cytosol"/>
    <property type="evidence" value="ECO:0007669"/>
    <property type="project" value="TreeGrafter"/>
</dbReference>
<organism evidence="10 11">
    <name type="scientific">Candidatus Uhrbacteria bacterium RIFCSPHIGHO2_02_FULL_57_19</name>
    <dbReference type="NCBI Taxonomy" id="1802391"/>
    <lineage>
        <taxon>Bacteria</taxon>
        <taxon>Candidatus Uhriibacteriota</taxon>
    </lineage>
</organism>
<evidence type="ECO:0000256" key="3">
    <source>
        <dbReference type="ARBA" id="ARBA00016090"/>
    </source>
</evidence>
<dbReference type="CDD" id="cd00714">
    <property type="entry name" value="GFAT"/>
    <property type="match status" value="1"/>
</dbReference>
<dbReference type="AlphaFoldDB" id="A0A1F7U6V1"/>
<evidence type="ECO:0000256" key="5">
    <source>
        <dbReference type="ARBA" id="ARBA00022679"/>
    </source>
</evidence>
<dbReference type="GO" id="GO:0004360">
    <property type="term" value="F:glutamine-fructose-6-phosphate transaminase (isomerizing) activity"/>
    <property type="evidence" value="ECO:0007669"/>
    <property type="project" value="UniProtKB-EC"/>
</dbReference>
<keyword evidence="7" id="KW-0315">Glutamine amidotransferase</keyword>
<evidence type="ECO:0000256" key="7">
    <source>
        <dbReference type="ARBA" id="ARBA00022962"/>
    </source>
</evidence>
<dbReference type="InterPro" id="IPR001347">
    <property type="entry name" value="SIS_dom"/>
</dbReference>
<proteinExistence type="predicted"/>
<dbReference type="GO" id="GO:0097367">
    <property type="term" value="F:carbohydrate derivative binding"/>
    <property type="evidence" value="ECO:0007669"/>
    <property type="project" value="InterPro"/>
</dbReference>
<dbReference type="Gene3D" id="3.60.20.10">
    <property type="entry name" value="Glutamine Phosphoribosylpyrophosphate, subunit 1, domain 1"/>
    <property type="match status" value="1"/>
</dbReference>
<dbReference type="NCBIfam" id="NF001484">
    <property type="entry name" value="PRK00331.1"/>
    <property type="match status" value="1"/>
</dbReference>
<accession>A0A1F7U6V1</accession>
<evidence type="ECO:0000256" key="6">
    <source>
        <dbReference type="ARBA" id="ARBA00022737"/>
    </source>
</evidence>
<evidence type="ECO:0000313" key="11">
    <source>
        <dbReference type="Proteomes" id="UP000176303"/>
    </source>
</evidence>
<dbReference type="Pfam" id="PF01380">
    <property type="entry name" value="SIS"/>
    <property type="match status" value="2"/>
</dbReference>
<dbReference type="Proteomes" id="UP000176303">
    <property type="component" value="Unassembled WGS sequence"/>
</dbReference>
<dbReference type="STRING" id="1802391.A3D72_04005"/>
<keyword evidence="6" id="KW-0677">Repeat</keyword>
<dbReference type="CDD" id="cd05008">
    <property type="entry name" value="SIS_GlmS_GlmD_1"/>
    <property type="match status" value="1"/>
</dbReference>
<dbReference type="EC" id="2.6.1.16" evidence="2"/>
<gene>
    <name evidence="10" type="ORF">A3D72_04005</name>
</gene>
<dbReference type="InterPro" id="IPR029055">
    <property type="entry name" value="Ntn_hydrolases_N"/>
</dbReference>
<dbReference type="InterPro" id="IPR017932">
    <property type="entry name" value="GATase_2_dom"/>
</dbReference>
<dbReference type="SUPFAM" id="SSF53697">
    <property type="entry name" value="SIS domain"/>
    <property type="match status" value="1"/>
</dbReference>
<sequence length="571" mass="61795">GGTIQAIKTGGTIRELETKLAPAPPPGFLGIAHTRWATHGQPSETNAHPHLDCRRKIAVVHNGIIENHIPLKRRLLEEGHVFSSATDTEVLAHLIERFYKQNLGEAVRQALRLCRGTYGIAVVAGDQPNSVVAARQGSPLVVGLGENEEYYVASEVAAIIPFTKRVIYPADGELVRLSRQGYTTLTLGNQWVEREVEEVALDIERFEKGDHPHHMIKEIMEQPEVLEKCLAGRLLSDEGTARLKGLNLSDAELRDIQRVIFLGAGGAASAAFAGKTMVEEIAGIPAEAILSSEFRHSRGLIPPKSLVVAVSQSGETADTIAAMREVARKGIKVYGICNSPGSTIARETDGGIFIHAGPEIAVTNTKTFTTAAAACALLALLLGRLRGMPLGEGRRLATHLQRIPEQIGSILERREEIRELARNYAQSRTILCLGRLMSLAAARHAAHLIGEAAQIHAEAFPPGEMKHGPLTLVDAETPSIVVVPRDSVYEKTISNIEEIRNRGGRVLAIATAGDPAIRRAASDTFFVPHTDELLTPLLTAIPLQLLAYEMGVVKGLDVDKPRYLAKTVTVE</sequence>
<keyword evidence="4" id="KW-0032">Aminotransferase</keyword>
<dbReference type="NCBIfam" id="TIGR01135">
    <property type="entry name" value="glmS"/>
    <property type="match status" value="1"/>
</dbReference>
<dbReference type="PROSITE" id="PS51278">
    <property type="entry name" value="GATASE_TYPE_2"/>
    <property type="match status" value="1"/>
</dbReference>
<dbReference type="FunFam" id="3.40.50.10490:FF:000001">
    <property type="entry name" value="Glutamine--fructose-6-phosphate aminotransferase [isomerizing]"/>
    <property type="match status" value="1"/>
</dbReference>
<protein>
    <recommendedName>
        <fullName evidence="3">Glutamine--fructose-6-phosphate aminotransferase [isomerizing]</fullName>
        <ecNumber evidence="2">2.6.1.16</ecNumber>
    </recommendedName>
</protein>
<dbReference type="InterPro" id="IPR035466">
    <property type="entry name" value="GlmS/AgaS_SIS"/>
</dbReference>
<feature type="domain" description="SIS" evidence="9">
    <location>
        <begin position="420"/>
        <end position="561"/>
    </location>
</feature>
<comment type="caution">
    <text evidence="10">The sequence shown here is derived from an EMBL/GenBank/DDBJ whole genome shotgun (WGS) entry which is preliminary data.</text>
</comment>